<evidence type="ECO:0000313" key="2">
    <source>
        <dbReference type="Proteomes" id="UP001172386"/>
    </source>
</evidence>
<dbReference type="Proteomes" id="UP001172386">
    <property type="component" value="Unassembled WGS sequence"/>
</dbReference>
<accession>A0ACC3AJB8</accession>
<sequence>MSFEDVDFAEAEALLDEGHGALVHCPTAEQKLGRYTIVALSLNRIIGSSIYVTPGLVLKGTGSVVASLSLWTLGAFIGTSGLLLWLQFCLSIPRARPNGQRDGDKRPVPRSGGEKNILEYIFKREGRHRLASFMYGIPFIFLGNLSSNGIALGHYCMVAAGHSDPARGPVYAIAIGALTVACLIHVASRRGGILLNNFYAAVKALILVVIIILGLMRSRGFTFGGRADPTTYPTGNFNINASSDGTSRNPSDFAHSLLFTFNAFGGFK</sequence>
<comment type="caution">
    <text evidence="1">The sequence shown here is derived from an EMBL/GenBank/DDBJ whole genome shotgun (WGS) entry which is preliminary data.</text>
</comment>
<dbReference type="EMBL" id="JAPDRQ010000006">
    <property type="protein sequence ID" value="KAJ9663820.1"/>
    <property type="molecule type" value="Genomic_DNA"/>
</dbReference>
<proteinExistence type="predicted"/>
<evidence type="ECO:0000313" key="1">
    <source>
        <dbReference type="EMBL" id="KAJ9663820.1"/>
    </source>
</evidence>
<organism evidence="1 2">
    <name type="scientific">Neophaeococcomyces mojaviensis</name>
    <dbReference type="NCBI Taxonomy" id="3383035"/>
    <lineage>
        <taxon>Eukaryota</taxon>
        <taxon>Fungi</taxon>
        <taxon>Dikarya</taxon>
        <taxon>Ascomycota</taxon>
        <taxon>Pezizomycotina</taxon>
        <taxon>Eurotiomycetes</taxon>
        <taxon>Chaetothyriomycetidae</taxon>
        <taxon>Chaetothyriales</taxon>
        <taxon>Chaetothyriales incertae sedis</taxon>
        <taxon>Neophaeococcomyces</taxon>
    </lineage>
</organism>
<gene>
    <name evidence="1" type="ORF">H2198_000580</name>
</gene>
<protein>
    <submittedName>
        <fullName evidence="1">Uncharacterized protein</fullName>
    </submittedName>
</protein>
<reference evidence="1" key="1">
    <citation type="submission" date="2022-10" db="EMBL/GenBank/DDBJ databases">
        <title>Culturing micro-colonial fungi from biological soil crusts in the Mojave desert and describing Neophaeococcomyces mojavensis, and introducing the new genera and species Taxawa tesnikishii.</title>
        <authorList>
            <person name="Kurbessoian T."/>
            <person name="Stajich J.E."/>
        </authorList>
    </citation>
    <scope>NUCLEOTIDE SEQUENCE</scope>
    <source>
        <strain evidence="1">JES_112</strain>
    </source>
</reference>
<keyword evidence="2" id="KW-1185">Reference proteome</keyword>
<name>A0ACC3AJB8_9EURO</name>